<proteinExistence type="predicted"/>
<evidence type="ECO:0000256" key="1">
    <source>
        <dbReference type="SAM" id="MobiDB-lite"/>
    </source>
</evidence>
<dbReference type="Proteomes" id="UP000768163">
    <property type="component" value="Unassembled WGS sequence"/>
</dbReference>
<evidence type="ECO:0000313" key="3">
    <source>
        <dbReference type="Proteomes" id="UP000768163"/>
    </source>
</evidence>
<dbReference type="AlphaFoldDB" id="A0A8J8CG83"/>
<name>A0A8J8CG83_9ARCH</name>
<comment type="caution">
    <text evidence="2">The sequence shown here is derived from an EMBL/GenBank/DDBJ whole genome shotgun (WGS) entry which is preliminary data.</text>
</comment>
<dbReference type="EMBL" id="JAACVF010000173">
    <property type="protein sequence ID" value="NCN65598.1"/>
    <property type="molecule type" value="Genomic_DNA"/>
</dbReference>
<feature type="region of interest" description="Disordered" evidence="1">
    <location>
        <begin position="40"/>
        <end position="79"/>
    </location>
</feature>
<feature type="compositionally biased region" description="Acidic residues" evidence="1">
    <location>
        <begin position="40"/>
        <end position="62"/>
    </location>
</feature>
<organism evidence="2 3">
    <name type="scientific">Candidatus Altarchaeum hamiconexum</name>
    <dbReference type="NCBI Taxonomy" id="1803513"/>
    <lineage>
        <taxon>Archaea</taxon>
        <taxon>Candidatus Altarchaeota</taxon>
        <taxon>Candidatus Altiarchaeia</taxon>
        <taxon>Candidatus Altarchaeales</taxon>
        <taxon>Candidatus Altarchaeaceae</taxon>
        <taxon>Candidatus Altarchaeum</taxon>
    </lineage>
</organism>
<evidence type="ECO:0000313" key="2">
    <source>
        <dbReference type="EMBL" id="NCN65598.1"/>
    </source>
</evidence>
<gene>
    <name evidence="2" type="ORF">GW910_06035</name>
</gene>
<sequence>MKEEEFQKKVLNKFGEIEKRLMNIEEKLGNIESAMNSMYEDIEDEEDEEYEGEEASSPEPEDNNIAGILPPHKNIRGYV</sequence>
<reference evidence="2" key="1">
    <citation type="submission" date="2019-11" db="EMBL/GenBank/DDBJ databases">
        <title>Lipid analysis of CO2-rich subsurface aquifers suggests an autotrophy-based deep biosphere with lysolipids enriched in CPR bacteria.</title>
        <authorList>
            <person name="Probst A.J."/>
            <person name="Elling F.J."/>
            <person name="Castelle C.J."/>
            <person name="Zhu Q."/>
            <person name="Elvert M."/>
            <person name="Birarda G."/>
            <person name="Holman H.-Y."/>
            <person name="Lane K.R."/>
            <person name="Ladd B."/>
            <person name="Ryan M.C."/>
            <person name="Woyke T."/>
            <person name="Hinrichs K.-U."/>
            <person name="Banfield J.F."/>
        </authorList>
    </citation>
    <scope>NUCLEOTIDE SEQUENCE</scope>
    <source>
        <strain evidence="2">CG_2015-01_33_1645</strain>
    </source>
</reference>
<accession>A0A8J8CG83</accession>
<protein>
    <submittedName>
        <fullName evidence="2">Uncharacterized protein</fullName>
    </submittedName>
</protein>